<dbReference type="InterPro" id="IPR006061">
    <property type="entry name" value="SBP_1_CS"/>
</dbReference>
<evidence type="ECO:0000256" key="3">
    <source>
        <dbReference type="ARBA" id="ARBA00022475"/>
    </source>
</evidence>
<proteinExistence type="inferred from homology"/>
<name>A0A3B0BHZ2_9BACL</name>
<keyword evidence="7" id="KW-0449">Lipoprotein</keyword>
<dbReference type="Proteomes" id="UP000282311">
    <property type="component" value="Unassembled WGS sequence"/>
</dbReference>
<keyword evidence="4 8" id="KW-0732">Signal</keyword>
<gene>
    <name evidence="9" type="ORF">D7M11_29085</name>
</gene>
<evidence type="ECO:0000256" key="5">
    <source>
        <dbReference type="ARBA" id="ARBA00023136"/>
    </source>
</evidence>
<evidence type="ECO:0000256" key="1">
    <source>
        <dbReference type="ARBA" id="ARBA00008520"/>
    </source>
</evidence>
<comment type="similarity">
    <text evidence="1">Belongs to the bacterial solute-binding protein 1 family.</text>
</comment>
<dbReference type="InterPro" id="IPR006059">
    <property type="entry name" value="SBP"/>
</dbReference>
<keyword evidence="6" id="KW-0564">Palmitate</keyword>
<dbReference type="RefSeq" id="WP_120750781.1">
    <property type="nucleotide sequence ID" value="NZ_RBAH01000028.1"/>
</dbReference>
<dbReference type="Pfam" id="PF01547">
    <property type="entry name" value="SBP_bac_1"/>
    <property type="match status" value="1"/>
</dbReference>
<dbReference type="OrthoDB" id="2517450at2"/>
<reference evidence="9 10" key="1">
    <citation type="journal article" date="2007" name="Int. J. Syst. Evol. Microbiol.">
        <title>Paenibacillus ginsengarvi sp. nov., isolated from soil from ginseng cultivation.</title>
        <authorList>
            <person name="Yoon M.H."/>
            <person name="Ten L.N."/>
            <person name="Im W.T."/>
        </authorList>
    </citation>
    <scope>NUCLEOTIDE SEQUENCE [LARGE SCALE GENOMIC DNA]</scope>
    <source>
        <strain evidence="9 10">KCTC 13059</strain>
    </source>
</reference>
<dbReference type="InterPro" id="IPR050490">
    <property type="entry name" value="Bact_solute-bd_prot1"/>
</dbReference>
<keyword evidence="5" id="KW-0472">Membrane</keyword>
<dbReference type="PANTHER" id="PTHR43649">
    <property type="entry name" value="ARABINOSE-BINDING PROTEIN-RELATED"/>
    <property type="match status" value="1"/>
</dbReference>
<evidence type="ECO:0000256" key="8">
    <source>
        <dbReference type="SAM" id="SignalP"/>
    </source>
</evidence>
<evidence type="ECO:0000313" key="10">
    <source>
        <dbReference type="Proteomes" id="UP000282311"/>
    </source>
</evidence>
<evidence type="ECO:0000256" key="6">
    <source>
        <dbReference type="ARBA" id="ARBA00023139"/>
    </source>
</evidence>
<evidence type="ECO:0000256" key="2">
    <source>
        <dbReference type="ARBA" id="ARBA00022448"/>
    </source>
</evidence>
<comment type="caution">
    <text evidence="9">The sequence shown here is derived from an EMBL/GenBank/DDBJ whole genome shotgun (WGS) entry which is preliminary data.</text>
</comment>
<keyword evidence="3" id="KW-1003">Cell membrane</keyword>
<sequence>MLQKASMRTAIAVLIVSLLAACSGNGGGKEEGGPSGVTTPPKAMKEPVTLGFVFGSVNQQEFDKFYVEPLREKFPHITFKGYPPGPGANINDLVTAGTIPEIFIGSKGAITNQLNPLGLVNDISPLIKSNGYDLGRLDPATVDIMQKVANGKIVGLPLNLDANALYYNKDLFDKFGVAYPKDGMTWDDIYGIAAKLTRVDQGVQYRGFSDRWGDTFFLRNPFNLPYLDPKEEKTTFLNEDWKKVIDNWLRFYTLPGLKFDAKTANKEEDRKVFTSGLSAMTVMTLDIPSWKFNWDVVSIPAYKEKPGIGLQANALYNYILKGSKNQQAAFEVAAYMTSDEYQTRMSKDGRFPVLTNDKIKKAFMENEPLYKGKNIAAFSYNKFAPEPQGRSPGLVNNVNVQDKFLLPEMINLLLGTKDVNTALRSADEASVKALAEEKAK</sequence>
<organism evidence="9 10">
    <name type="scientific">Paenibacillus ginsengarvi</name>
    <dbReference type="NCBI Taxonomy" id="400777"/>
    <lineage>
        <taxon>Bacteria</taxon>
        <taxon>Bacillati</taxon>
        <taxon>Bacillota</taxon>
        <taxon>Bacilli</taxon>
        <taxon>Bacillales</taxon>
        <taxon>Paenibacillaceae</taxon>
        <taxon>Paenibacillus</taxon>
    </lineage>
</organism>
<dbReference type="EMBL" id="RBAH01000028">
    <property type="protein sequence ID" value="RKN71884.1"/>
    <property type="molecule type" value="Genomic_DNA"/>
</dbReference>
<protein>
    <submittedName>
        <fullName evidence="9">Extracellular solute-binding protein</fullName>
    </submittedName>
</protein>
<dbReference type="AlphaFoldDB" id="A0A3B0BHZ2"/>
<dbReference type="PANTHER" id="PTHR43649:SF33">
    <property type="entry name" value="POLYGALACTURONAN_RHAMNOGALACTURONAN-BINDING PROTEIN YTCQ"/>
    <property type="match status" value="1"/>
</dbReference>
<dbReference type="GO" id="GO:0055085">
    <property type="term" value="P:transmembrane transport"/>
    <property type="evidence" value="ECO:0007669"/>
    <property type="project" value="InterPro"/>
</dbReference>
<evidence type="ECO:0000256" key="4">
    <source>
        <dbReference type="ARBA" id="ARBA00022729"/>
    </source>
</evidence>
<accession>A0A3B0BHZ2</accession>
<evidence type="ECO:0000256" key="7">
    <source>
        <dbReference type="ARBA" id="ARBA00023288"/>
    </source>
</evidence>
<dbReference type="PROSITE" id="PS51257">
    <property type="entry name" value="PROKAR_LIPOPROTEIN"/>
    <property type="match status" value="1"/>
</dbReference>
<dbReference type="Gene3D" id="3.40.190.10">
    <property type="entry name" value="Periplasmic binding protein-like II"/>
    <property type="match status" value="1"/>
</dbReference>
<keyword evidence="10" id="KW-1185">Reference proteome</keyword>
<dbReference type="PROSITE" id="PS01037">
    <property type="entry name" value="SBP_BACTERIAL_1"/>
    <property type="match status" value="1"/>
</dbReference>
<dbReference type="SUPFAM" id="SSF53850">
    <property type="entry name" value="Periplasmic binding protein-like II"/>
    <property type="match status" value="1"/>
</dbReference>
<evidence type="ECO:0000313" key="9">
    <source>
        <dbReference type="EMBL" id="RKN71884.1"/>
    </source>
</evidence>
<feature type="chain" id="PRO_5038443454" evidence="8">
    <location>
        <begin position="21"/>
        <end position="440"/>
    </location>
</feature>
<feature type="signal peptide" evidence="8">
    <location>
        <begin position="1"/>
        <end position="20"/>
    </location>
</feature>
<keyword evidence="2" id="KW-0813">Transport</keyword>